<keyword evidence="3" id="KW-0285">Flavoprotein</keyword>
<keyword evidence="5" id="KW-0560">Oxidoreductase</keyword>
<dbReference type="Pfam" id="PF01266">
    <property type="entry name" value="DAO"/>
    <property type="match status" value="1"/>
</dbReference>
<dbReference type="InterPro" id="IPR045170">
    <property type="entry name" value="MTOX"/>
</dbReference>
<organism evidence="7 8">
    <name type="scientific">Steinernema glaseri</name>
    <dbReference type="NCBI Taxonomy" id="37863"/>
    <lineage>
        <taxon>Eukaryota</taxon>
        <taxon>Metazoa</taxon>
        <taxon>Ecdysozoa</taxon>
        <taxon>Nematoda</taxon>
        <taxon>Chromadorea</taxon>
        <taxon>Rhabditida</taxon>
        <taxon>Tylenchina</taxon>
        <taxon>Panagrolaimomorpha</taxon>
        <taxon>Strongyloidoidea</taxon>
        <taxon>Steinernematidae</taxon>
        <taxon>Steinernema</taxon>
    </lineage>
</organism>
<dbReference type="GO" id="GO:0050660">
    <property type="term" value="F:flavin adenine dinucleotide binding"/>
    <property type="evidence" value="ECO:0007669"/>
    <property type="project" value="InterPro"/>
</dbReference>
<accession>A0A1I7ZLI9</accession>
<evidence type="ECO:0000256" key="3">
    <source>
        <dbReference type="ARBA" id="ARBA00022630"/>
    </source>
</evidence>
<dbReference type="PANTHER" id="PTHR10961:SF46">
    <property type="entry name" value="PEROXISOMAL SARCOSINE OXIDASE"/>
    <property type="match status" value="1"/>
</dbReference>
<dbReference type="Gene3D" id="3.30.9.10">
    <property type="entry name" value="D-Amino Acid Oxidase, subunit A, domain 2"/>
    <property type="match status" value="1"/>
</dbReference>
<name>A0A1I7ZLI9_9BILA</name>
<dbReference type="GO" id="GO:0050031">
    <property type="term" value="F:L-pipecolate oxidase activity"/>
    <property type="evidence" value="ECO:0007669"/>
    <property type="project" value="TreeGrafter"/>
</dbReference>
<proteinExistence type="inferred from homology"/>
<comment type="similarity">
    <text evidence="2">Belongs to the MSOX/MTOX family.</text>
</comment>
<dbReference type="AlphaFoldDB" id="A0A1I7ZLI9"/>
<protein>
    <submittedName>
        <fullName evidence="8">Sarcosine oxidasee (formaldehyde-forming)</fullName>
    </submittedName>
</protein>
<dbReference type="SUPFAM" id="SSF54373">
    <property type="entry name" value="FAD-linked reductases, C-terminal domain"/>
    <property type="match status" value="1"/>
</dbReference>
<evidence type="ECO:0000313" key="7">
    <source>
        <dbReference type="Proteomes" id="UP000095287"/>
    </source>
</evidence>
<reference evidence="8" key="1">
    <citation type="submission" date="2016-11" db="UniProtKB">
        <authorList>
            <consortium name="WormBaseParasite"/>
        </authorList>
    </citation>
    <scope>IDENTIFICATION</scope>
</reference>
<dbReference type="InterPro" id="IPR036188">
    <property type="entry name" value="FAD/NAD-bd_sf"/>
</dbReference>
<evidence type="ECO:0000259" key="6">
    <source>
        <dbReference type="Pfam" id="PF01266"/>
    </source>
</evidence>
<evidence type="ECO:0000256" key="1">
    <source>
        <dbReference type="ARBA" id="ARBA00001974"/>
    </source>
</evidence>
<dbReference type="Gene3D" id="3.50.50.60">
    <property type="entry name" value="FAD/NAD(P)-binding domain"/>
    <property type="match status" value="1"/>
</dbReference>
<dbReference type="GO" id="GO:0005777">
    <property type="term" value="C:peroxisome"/>
    <property type="evidence" value="ECO:0007669"/>
    <property type="project" value="TreeGrafter"/>
</dbReference>
<dbReference type="WBParaSite" id="L893_g27627.t1">
    <property type="protein sequence ID" value="L893_g27627.t1"/>
    <property type="gene ID" value="L893_g27627"/>
</dbReference>
<comment type="cofactor">
    <cofactor evidence="1">
        <name>FAD</name>
        <dbReference type="ChEBI" id="CHEBI:57692"/>
    </cofactor>
</comment>
<keyword evidence="7" id="KW-1185">Reference proteome</keyword>
<sequence length="401" mass="44590">MMGGSYRRLFPSYPRPPKMASTVHEVIILGAGIMGSCAAYHSARASLRPLVVEQFARGHSKGSSHGQSRIIRYSHGDETYLPMMKESYQLWNELEEVTGKSLINKCGLLRVADEKSVKNYAKILKEYGVNHQLLKGDEIKNTYPQFQYGAGWHGLLDVDAGIIFADRCMAAAQEEAAKNGATFRFEEKVTAIRSESESVVVETTMGLYNTKSLIVTAGGWLKKVLPGMDNLVHTQAEQIGTLYWTIKSNNEHFDVNRNKCPTVVIEDGEHKMFMIPPVDYPNQIKLCLDSCVAIDPDQPLQKLPEWMQDVVAKHITQYMPDIDASKPSKIDLCVYTMTKDSHYAIGRYPSDPRILIAGGFSGSGFKLAISVGRMLKDLAQGADAGIVPELFSLTRNRVAKH</sequence>
<dbReference type="GO" id="GO:0008115">
    <property type="term" value="F:sarcosine oxidase activity"/>
    <property type="evidence" value="ECO:0007669"/>
    <property type="project" value="TreeGrafter"/>
</dbReference>
<dbReference type="InterPro" id="IPR006076">
    <property type="entry name" value="FAD-dep_OxRdtase"/>
</dbReference>
<dbReference type="Proteomes" id="UP000095287">
    <property type="component" value="Unplaced"/>
</dbReference>
<keyword evidence="4" id="KW-0274">FAD</keyword>
<evidence type="ECO:0000256" key="5">
    <source>
        <dbReference type="ARBA" id="ARBA00023002"/>
    </source>
</evidence>
<evidence type="ECO:0000256" key="4">
    <source>
        <dbReference type="ARBA" id="ARBA00022827"/>
    </source>
</evidence>
<evidence type="ECO:0000256" key="2">
    <source>
        <dbReference type="ARBA" id="ARBA00010989"/>
    </source>
</evidence>
<evidence type="ECO:0000313" key="8">
    <source>
        <dbReference type="WBParaSite" id="L893_g27627.t1"/>
    </source>
</evidence>
<dbReference type="PANTHER" id="PTHR10961">
    <property type="entry name" value="PEROXISOMAL SARCOSINE OXIDASE"/>
    <property type="match status" value="1"/>
</dbReference>
<dbReference type="SUPFAM" id="SSF51905">
    <property type="entry name" value="FAD/NAD(P)-binding domain"/>
    <property type="match status" value="1"/>
</dbReference>
<dbReference type="GO" id="GO:0033514">
    <property type="term" value="P:L-lysine catabolic process to acetyl-CoA via L-pipecolate"/>
    <property type="evidence" value="ECO:0007669"/>
    <property type="project" value="TreeGrafter"/>
</dbReference>
<dbReference type="NCBIfam" id="NF008425">
    <property type="entry name" value="PRK11259.1"/>
    <property type="match status" value="1"/>
</dbReference>
<feature type="domain" description="FAD dependent oxidoreductase" evidence="6">
    <location>
        <begin position="26"/>
        <end position="378"/>
    </location>
</feature>